<accession>A0A1M7GBB9</accession>
<sequence>MKKLFLWMLLTAGCNPKKNVLSSEAGTQIFQIAQ</sequence>
<reference evidence="1 2" key="1">
    <citation type="submission" date="2016-11" db="EMBL/GenBank/DDBJ databases">
        <authorList>
            <person name="Jaros S."/>
            <person name="Januszkiewicz K."/>
            <person name="Wedrychowicz H."/>
        </authorList>
    </citation>
    <scope>NUCLEOTIDE SEQUENCE [LARGE SCALE GENOMIC DNA]</scope>
    <source>
        <strain evidence="1 2">BPI-34</strain>
    </source>
</reference>
<dbReference type="Proteomes" id="UP000184280">
    <property type="component" value="Unassembled WGS sequence"/>
</dbReference>
<evidence type="ECO:0000313" key="1">
    <source>
        <dbReference type="EMBL" id="SHM13425.1"/>
    </source>
</evidence>
<evidence type="ECO:0000313" key="2">
    <source>
        <dbReference type="Proteomes" id="UP000184280"/>
    </source>
</evidence>
<name>A0A1M7GBB9_XYLRU</name>
<protein>
    <submittedName>
        <fullName evidence="1">Uncharacterized protein</fullName>
    </submittedName>
</protein>
<proteinExistence type="predicted"/>
<organism evidence="1 2">
    <name type="scientific">Xylanibacter ruminicola</name>
    <name type="common">Prevotella ruminicola</name>
    <dbReference type="NCBI Taxonomy" id="839"/>
    <lineage>
        <taxon>Bacteria</taxon>
        <taxon>Pseudomonadati</taxon>
        <taxon>Bacteroidota</taxon>
        <taxon>Bacteroidia</taxon>
        <taxon>Bacteroidales</taxon>
        <taxon>Prevotellaceae</taxon>
        <taxon>Xylanibacter</taxon>
    </lineage>
</organism>
<dbReference type="EMBL" id="FRCJ01000002">
    <property type="protein sequence ID" value="SHM13425.1"/>
    <property type="molecule type" value="Genomic_DNA"/>
</dbReference>
<dbReference type="AlphaFoldDB" id="A0A1M7GBB9"/>
<gene>
    <name evidence="1" type="ORF">SAMN04488494_1412</name>
</gene>